<evidence type="ECO:0000256" key="4">
    <source>
        <dbReference type="ARBA" id="ARBA00023136"/>
    </source>
</evidence>
<dbReference type="Pfam" id="PF14322">
    <property type="entry name" value="SusD-like_3"/>
    <property type="match status" value="1"/>
</dbReference>
<evidence type="ECO:0000256" key="3">
    <source>
        <dbReference type="ARBA" id="ARBA00022729"/>
    </source>
</evidence>
<evidence type="ECO:0000256" key="2">
    <source>
        <dbReference type="ARBA" id="ARBA00006275"/>
    </source>
</evidence>
<dbReference type="Gene3D" id="1.25.40.390">
    <property type="match status" value="1"/>
</dbReference>
<dbReference type="Pfam" id="PF07980">
    <property type="entry name" value="SusD_RagB"/>
    <property type="match status" value="1"/>
</dbReference>
<dbReference type="GO" id="GO:0009279">
    <property type="term" value="C:cell outer membrane"/>
    <property type="evidence" value="ECO:0007669"/>
    <property type="project" value="UniProtKB-SubCell"/>
</dbReference>
<evidence type="ECO:0000259" key="7">
    <source>
        <dbReference type="Pfam" id="PF14322"/>
    </source>
</evidence>
<organism evidence="8 9">
    <name type="scientific">Pedobacter psychroterrae</name>
    <dbReference type="NCBI Taxonomy" id="2530453"/>
    <lineage>
        <taxon>Bacteria</taxon>
        <taxon>Pseudomonadati</taxon>
        <taxon>Bacteroidota</taxon>
        <taxon>Sphingobacteriia</taxon>
        <taxon>Sphingobacteriales</taxon>
        <taxon>Sphingobacteriaceae</taxon>
        <taxon>Pedobacter</taxon>
    </lineage>
</organism>
<dbReference type="AlphaFoldDB" id="A0A4R0NID9"/>
<reference evidence="8 9" key="1">
    <citation type="submission" date="2019-02" db="EMBL/GenBank/DDBJ databases">
        <title>Pedobacter sp. RP-1-14 sp. nov., isolated from Arctic soil.</title>
        <authorList>
            <person name="Dahal R.H."/>
        </authorList>
    </citation>
    <scope>NUCLEOTIDE SEQUENCE [LARGE SCALE GENOMIC DNA]</scope>
    <source>
        <strain evidence="8 9">RP-1-14</strain>
    </source>
</reference>
<proteinExistence type="inferred from homology"/>
<dbReference type="PROSITE" id="PS51257">
    <property type="entry name" value="PROKAR_LIPOPROTEIN"/>
    <property type="match status" value="1"/>
</dbReference>
<protein>
    <submittedName>
        <fullName evidence="8">RagB/SusD family nutrient uptake outer membrane protein</fullName>
    </submittedName>
</protein>
<accession>A0A4R0NID9</accession>
<sequence>MMNMKKIAIVLVALCMVLGACQKEYLEKKPQKSLLVPRKLPELQALLDNVTLMNRQTSLTWIAGDDFTASDAGVNSFLSVSERNSYRWNADIYEGISSSDWNVPYEQTFCSNIILEALAEYPEQEQATQTYRSIKGAALFFRAFALYNLLQEFAVPYDPQTAASVMGLPIRTQSDINLKPGRGTLAESYAQVMTDLESALTLVPEKVPYNTRPGKAAVLGYLARTSLTMQNYPLALKYASDCLAQGVSLIDFNTTAPYLSPNGNVELIFNAGDVTSYSYIGSAEIGLSPSLFDTYATDDLRKTLFYFKRPNGNYYYRGSYSQNVAQFHGLATDEVLLIKAEAAARTGDLSTALQALNELMQKRWKADTFQPFATNDQNEAIRLILEHRRKELVGRGTRWTDLRRLNQDPQFAVTINRTVAGVNYVLLPNDPRYTYPIPDGEINGSGIPQNPR</sequence>
<dbReference type="InterPro" id="IPR012944">
    <property type="entry name" value="SusD_RagB_dom"/>
</dbReference>
<evidence type="ECO:0000313" key="9">
    <source>
        <dbReference type="Proteomes" id="UP000293347"/>
    </source>
</evidence>
<dbReference type="OrthoDB" id="653598at2"/>
<dbReference type="Proteomes" id="UP000293347">
    <property type="component" value="Unassembled WGS sequence"/>
</dbReference>
<evidence type="ECO:0000256" key="1">
    <source>
        <dbReference type="ARBA" id="ARBA00004442"/>
    </source>
</evidence>
<gene>
    <name evidence="8" type="ORF">EZ437_17265</name>
</gene>
<dbReference type="SUPFAM" id="SSF48452">
    <property type="entry name" value="TPR-like"/>
    <property type="match status" value="1"/>
</dbReference>
<dbReference type="InterPro" id="IPR033985">
    <property type="entry name" value="SusD-like_N"/>
</dbReference>
<name>A0A4R0NID9_9SPHI</name>
<feature type="domain" description="RagB/SusD" evidence="6">
    <location>
        <begin position="334"/>
        <end position="449"/>
    </location>
</feature>
<keyword evidence="3" id="KW-0732">Signal</keyword>
<comment type="similarity">
    <text evidence="2">Belongs to the SusD family.</text>
</comment>
<dbReference type="InterPro" id="IPR011990">
    <property type="entry name" value="TPR-like_helical_dom_sf"/>
</dbReference>
<keyword evidence="9" id="KW-1185">Reference proteome</keyword>
<keyword evidence="4" id="KW-0472">Membrane</keyword>
<dbReference type="EMBL" id="SJSL01000005">
    <property type="protein sequence ID" value="TCC99988.1"/>
    <property type="molecule type" value="Genomic_DNA"/>
</dbReference>
<feature type="domain" description="SusD-like N-terminal" evidence="7">
    <location>
        <begin position="24"/>
        <end position="226"/>
    </location>
</feature>
<comment type="subcellular location">
    <subcellularLocation>
        <location evidence="1">Cell outer membrane</location>
    </subcellularLocation>
</comment>
<evidence type="ECO:0000256" key="5">
    <source>
        <dbReference type="ARBA" id="ARBA00023237"/>
    </source>
</evidence>
<evidence type="ECO:0000259" key="6">
    <source>
        <dbReference type="Pfam" id="PF07980"/>
    </source>
</evidence>
<keyword evidence="5" id="KW-0998">Cell outer membrane</keyword>
<evidence type="ECO:0000313" key="8">
    <source>
        <dbReference type="EMBL" id="TCC99988.1"/>
    </source>
</evidence>
<comment type="caution">
    <text evidence="8">The sequence shown here is derived from an EMBL/GenBank/DDBJ whole genome shotgun (WGS) entry which is preliminary data.</text>
</comment>